<organism evidence="5 6">
    <name type="scientific">Kitasatospora cinereorecta</name>
    <dbReference type="NCBI Taxonomy" id="285560"/>
    <lineage>
        <taxon>Bacteria</taxon>
        <taxon>Bacillati</taxon>
        <taxon>Actinomycetota</taxon>
        <taxon>Actinomycetes</taxon>
        <taxon>Kitasatosporales</taxon>
        <taxon>Streptomycetaceae</taxon>
        <taxon>Kitasatospora</taxon>
    </lineage>
</organism>
<keyword evidence="6" id="KW-1185">Reference proteome</keyword>
<dbReference type="SMART" id="SM00419">
    <property type="entry name" value="HTH_CRP"/>
    <property type="match status" value="1"/>
</dbReference>
<gene>
    <name evidence="5" type="ORF">ACFPZF_16135</name>
</gene>
<sequence>MIEFRFGVDDLATTWFAYSPLQEAVLSLRARSGAGRYPEQQPWIARWQHAYATLDTALLESLVTPRRWVPDFLTPRPRRPRPDFPTELATLAGTAPAVVRADVLAAYRSDGSPLPPVLRDLVDTPEVLLARVVDVLDSYWNRCLAPAWWPRARTVLEADLAHRGRMLSEHGAEGLFADLDPRLSWQHGTLRLDDPDPGVQALGRAVEVAGRGLVLMPTLFALGAQTDIGQDGPPLVTYPARGKATMAEGLTTAPPAGSALANLIGAPRARLLALLHHPASTTELAHRLGVTPAAVSRHLTALTAAGLLTRTRHGRSVLYSLTPLGTSLTTAG</sequence>
<dbReference type="InterPro" id="IPR036390">
    <property type="entry name" value="WH_DNA-bd_sf"/>
</dbReference>
<dbReference type="CDD" id="cd00090">
    <property type="entry name" value="HTH_ARSR"/>
    <property type="match status" value="1"/>
</dbReference>
<keyword evidence="1" id="KW-0805">Transcription regulation</keyword>
<evidence type="ECO:0000259" key="4">
    <source>
        <dbReference type="PROSITE" id="PS50987"/>
    </source>
</evidence>
<keyword evidence="2" id="KW-0238">DNA-binding</keyword>
<keyword evidence="3" id="KW-0804">Transcription</keyword>
<dbReference type="Proteomes" id="UP001596066">
    <property type="component" value="Unassembled WGS sequence"/>
</dbReference>
<dbReference type="Pfam" id="PF12802">
    <property type="entry name" value="MarR_2"/>
    <property type="match status" value="1"/>
</dbReference>
<reference evidence="6" key="1">
    <citation type="journal article" date="2019" name="Int. J. Syst. Evol. Microbiol.">
        <title>The Global Catalogue of Microorganisms (GCM) 10K type strain sequencing project: providing services to taxonomists for standard genome sequencing and annotation.</title>
        <authorList>
            <consortium name="The Broad Institute Genomics Platform"/>
            <consortium name="The Broad Institute Genome Sequencing Center for Infectious Disease"/>
            <person name="Wu L."/>
            <person name="Ma J."/>
        </authorList>
    </citation>
    <scope>NUCLEOTIDE SEQUENCE [LARGE SCALE GENOMIC DNA]</scope>
    <source>
        <strain evidence="6">CGMCC 4.1622</strain>
    </source>
</reference>
<proteinExistence type="predicted"/>
<dbReference type="InterPro" id="IPR011991">
    <property type="entry name" value="ArsR-like_HTH"/>
</dbReference>
<evidence type="ECO:0000313" key="5">
    <source>
        <dbReference type="EMBL" id="MFC5642879.1"/>
    </source>
</evidence>
<feature type="domain" description="HTH arsR-type" evidence="4">
    <location>
        <begin position="245"/>
        <end position="332"/>
    </location>
</feature>
<protein>
    <submittedName>
        <fullName evidence="5">ArsR/SmtB family transcription factor</fullName>
    </submittedName>
</protein>
<dbReference type="PANTHER" id="PTHR43132:SF6">
    <property type="entry name" value="HTH-TYPE TRANSCRIPTIONAL REPRESSOR CZRA"/>
    <property type="match status" value="1"/>
</dbReference>
<evidence type="ECO:0000256" key="2">
    <source>
        <dbReference type="ARBA" id="ARBA00023125"/>
    </source>
</evidence>
<dbReference type="EMBL" id="JBHSOC010000024">
    <property type="protein sequence ID" value="MFC5642879.1"/>
    <property type="molecule type" value="Genomic_DNA"/>
</dbReference>
<dbReference type="PANTHER" id="PTHR43132">
    <property type="entry name" value="ARSENICAL RESISTANCE OPERON REPRESSOR ARSR-RELATED"/>
    <property type="match status" value="1"/>
</dbReference>
<dbReference type="InterPro" id="IPR051011">
    <property type="entry name" value="Metal_resp_trans_reg"/>
</dbReference>
<dbReference type="InterPro" id="IPR000835">
    <property type="entry name" value="HTH_MarR-typ"/>
</dbReference>
<dbReference type="SMART" id="SM00418">
    <property type="entry name" value="HTH_ARSR"/>
    <property type="match status" value="1"/>
</dbReference>
<accession>A0ABW0VDN2</accession>
<dbReference type="InterPro" id="IPR036388">
    <property type="entry name" value="WH-like_DNA-bd_sf"/>
</dbReference>
<dbReference type="RefSeq" id="WP_346145036.1">
    <property type="nucleotide sequence ID" value="NZ_BAAAUA010000019.1"/>
</dbReference>
<evidence type="ECO:0000313" key="6">
    <source>
        <dbReference type="Proteomes" id="UP001596066"/>
    </source>
</evidence>
<dbReference type="PROSITE" id="PS50987">
    <property type="entry name" value="HTH_ARSR_2"/>
    <property type="match status" value="1"/>
</dbReference>
<comment type="caution">
    <text evidence="5">The sequence shown here is derived from an EMBL/GenBank/DDBJ whole genome shotgun (WGS) entry which is preliminary data.</text>
</comment>
<evidence type="ECO:0000256" key="1">
    <source>
        <dbReference type="ARBA" id="ARBA00023015"/>
    </source>
</evidence>
<name>A0ABW0VDN2_9ACTN</name>
<dbReference type="InterPro" id="IPR001845">
    <property type="entry name" value="HTH_ArsR_DNA-bd_dom"/>
</dbReference>
<dbReference type="SUPFAM" id="SSF46785">
    <property type="entry name" value="Winged helix' DNA-binding domain"/>
    <property type="match status" value="1"/>
</dbReference>
<evidence type="ECO:0000256" key="3">
    <source>
        <dbReference type="ARBA" id="ARBA00023163"/>
    </source>
</evidence>
<dbReference type="InterPro" id="IPR012318">
    <property type="entry name" value="HTH_CRP"/>
</dbReference>
<dbReference type="Gene3D" id="1.10.10.10">
    <property type="entry name" value="Winged helix-like DNA-binding domain superfamily/Winged helix DNA-binding domain"/>
    <property type="match status" value="1"/>
</dbReference>